<gene>
    <name evidence="11" type="ORF">O3P69_017024</name>
</gene>
<reference evidence="11 12" key="1">
    <citation type="submission" date="2023-03" db="EMBL/GenBank/DDBJ databases">
        <title>High-quality genome of Scylla paramamosain provides insights in environmental adaptation.</title>
        <authorList>
            <person name="Zhang L."/>
        </authorList>
    </citation>
    <scope>NUCLEOTIDE SEQUENCE [LARGE SCALE GENOMIC DNA]</scope>
    <source>
        <strain evidence="11">LZ_2023a</strain>
        <tissue evidence="11">Muscle</tissue>
    </source>
</reference>
<organism evidence="11 12">
    <name type="scientific">Scylla paramamosain</name>
    <name type="common">Mud crab</name>
    <dbReference type="NCBI Taxonomy" id="85552"/>
    <lineage>
        <taxon>Eukaryota</taxon>
        <taxon>Metazoa</taxon>
        <taxon>Ecdysozoa</taxon>
        <taxon>Arthropoda</taxon>
        <taxon>Crustacea</taxon>
        <taxon>Multicrustacea</taxon>
        <taxon>Malacostraca</taxon>
        <taxon>Eumalacostraca</taxon>
        <taxon>Eucarida</taxon>
        <taxon>Decapoda</taxon>
        <taxon>Pleocyemata</taxon>
        <taxon>Brachyura</taxon>
        <taxon>Eubrachyura</taxon>
        <taxon>Portunoidea</taxon>
        <taxon>Portunidae</taxon>
        <taxon>Portuninae</taxon>
        <taxon>Scylla</taxon>
    </lineage>
</organism>
<keyword evidence="5" id="KW-0862">Zinc</keyword>
<accession>A0AAW0TWP0</accession>
<evidence type="ECO:0000256" key="8">
    <source>
        <dbReference type="PROSITE-ProRule" id="PRU00452"/>
    </source>
</evidence>
<evidence type="ECO:0000256" key="7">
    <source>
        <dbReference type="ARBA" id="ARBA00023242"/>
    </source>
</evidence>
<keyword evidence="6" id="KW-0832">Ubl conjugation</keyword>
<dbReference type="PANTHER" id="PTHR10782:SF4">
    <property type="entry name" value="TONALLI, ISOFORM E"/>
    <property type="match status" value="1"/>
</dbReference>
<feature type="region of interest" description="Disordered" evidence="9">
    <location>
        <begin position="900"/>
        <end position="936"/>
    </location>
</feature>
<name>A0AAW0TWP0_SCYPA</name>
<keyword evidence="3" id="KW-0479">Metal-binding</keyword>
<dbReference type="Pfam" id="PF25527">
    <property type="entry name" value="GBD-like_ZMIZ1_ZMIZ2"/>
    <property type="match status" value="1"/>
</dbReference>
<dbReference type="Gene3D" id="3.30.40.10">
    <property type="entry name" value="Zinc/RING finger domain, C3HC4 (zinc finger)"/>
    <property type="match status" value="1"/>
</dbReference>
<evidence type="ECO:0000256" key="9">
    <source>
        <dbReference type="SAM" id="MobiDB-lite"/>
    </source>
</evidence>
<comment type="subcellular location">
    <subcellularLocation>
        <location evidence="1">Nucleus</location>
    </subcellularLocation>
</comment>
<dbReference type="InterPro" id="IPR057847">
    <property type="entry name" value="ZMIZ1/ZMIZ2_GBD-like"/>
</dbReference>
<evidence type="ECO:0000313" key="11">
    <source>
        <dbReference type="EMBL" id="KAK8391086.1"/>
    </source>
</evidence>
<feature type="compositionally biased region" description="Low complexity" evidence="9">
    <location>
        <begin position="965"/>
        <end position="985"/>
    </location>
</feature>
<feature type="domain" description="SP-RING-type" evidence="10">
    <location>
        <begin position="734"/>
        <end position="815"/>
    </location>
</feature>
<evidence type="ECO:0000256" key="3">
    <source>
        <dbReference type="ARBA" id="ARBA00022723"/>
    </source>
</evidence>
<feature type="compositionally biased region" description="Low complexity" evidence="9">
    <location>
        <begin position="900"/>
        <end position="910"/>
    </location>
</feature>
<feature type="compositionally biased region" description="Polar residues" evidence="9">
    <location>
        <begin position="911"/>
        <end position="922"/>
    </location>
</feature>
<evidence type="ECO:0000256" key="2">
    <source>
        <dbReference type="ARBA" id="ARBA00022499"/>
    </source>
</evidence>
<feature type="compositionally biased region" description="Low complexity" evidence="9">
    <location>
        <begin position="825"/>
        <end position="835"/>
    </location>
</feature>
<evidence type="ECO:0000256" key="4">
    <source>
        <dbReference type="ARBA" id="ARBA00022771"/>
    </source>
</evidence>
<evidence type="ECO:0000256" key="5">
    <source>
        <dbReference type="ARBA" id="ARBA00022833"/>
    </source>
</evidence>
<keyword evidence="12" id="KW-1185">Reference proteome</keyword>
<dbReference type="GO" id="GO:0045944">
    <property type="term" value="P:positive regulation of transcription by RNA polymerase II"/>
    <property type="evidence" value="ECO:0007669"/>
    <property type="project" value="UniProtKB-ARBA"/>
</dbReference>
<feature type="compositionally biased region" description="Pro residues" evidence="9">
    <location>
        <begin position="986"/>
        <end position="1008"/>
    </location>
</feature>
<dbReference type="FunFam" id="3.30.40.10:FF:000012">
    <property type="entry name" value="Zinc finger MIZ domain-containing protein 2"/>
    <property type="match status" value="1"/>
</dbReference>
<keyword evidence="2" id="KW-1017">Isopeptide bond</keyword>
<evidence type="ECO:0000256" key="6">
    <source>
        <dbReference type="ARBA" id="ARBA00022843"/>
    </source>
</evidence>
<protein>
    <recommendedName>
        <fullName evidence="10">SP-RING-type domain-containing protein</fullName>
    </recommendedName>
</protein>
<evidence type="ECO:0000259" key="10">
    <source>
        <dbReference type="PROSITE" id="PS51044"/>
    </source>
</evidence>
<keyword evidence="7" id="KW-0539">Nucleus</keyword>
<dbReference type="InterPro" id="IPR004181">
    <property type="entry name" value="Znf_MIZ"/>
</dbReference>
<dbReference type="GO" id="GO:0016925">
    <property type="term" value="P:protein sumoylation"/>
    <property type="evidence" value="ECO:0007669"/>
    <property type="project" value="TreeGrafter"/>
</dbReference>
<comment type="caution">
    <text evidence="11">The sequence shown here is derived from an EMBL/GenBank/DDBJ whole genome shotgun (WGS) entry which is preliminary data.</text>
</comment>
<dbReference type="GO" id="GO:0003712">
    <property type="term" value="F:transcription coregulator activity"/>
    <property type="evidence" value="ECO:0007669"/>
    <property type="project" value="TreeGrafter"/>
</dbReference>
<evidence type="ECO:0000313" key="12">
    <source>
        <dbReference type="Proteomes" id="UP001487740"/>
    </source>
</evidence>
<dbReference type="GO" id="GO:0061665">
    <property type="term" value="F:SUMO ligase activity"/>
    <property type="evidence" value="ECO:0007669"/>
    <property type="project" value="TreeGrafter"/>
</dbReference>
<feature type="region of interest" description="Disordered" evidence="9">
    <location>
        <begin position="825"/>
        <end position="848"/>
    </location>
</feature>
<dbReference type="GO" id="GO:0000785">
    <property type="term" value="C:chromatin"/>
    <property type="evidence" value="ECO:0007669"/>
    <property type="project" value="TreeGrafter"/>
</dbReference>
<dbReference type="PROSITE" id="PS51044">
    <property type="entry name" value="ZF_SP_RING"/>
    <property type="match status" value="1"/>
</dbReference>
<dbReference type="InterPro" id="IPR013083">
    <property type="entry name" value="Znf_RING/FYVE/PHD"/>
</dbReference>
<dbReference type="Proteomes" id="UP001487740">
    <property type="component" value="Unassembled WGS sequence"/>
</dbReference>
<dbReference type="PANTHER" id="PTHR10782">
    <property type="entry name" value="ZINC FINGER MIZ DOMAIN-CONTAINING PROTEIN"/>
    <property type="match status" value="1"/>
</dbReference>
<keyword evidence="4 8" id="KW-0863">Zinc-finger</keyword>
<dbReference type="AlphaFoldDB" id="A0AAW0TWP0"/>
<evidence type="ECO:0000256" key="1">
    <source>
        <dbReference type="ARBA" id="ARBA00004123"/>
    </source>
</evidence>
<proteinExistence type="predicted"/>
<feature type="region of interest" description="Disordered" evidence="9">
    <location>
        <begin position="950"/>
        <end position="1016"/>
    </location>
</feature>
<dbReference type="GO" id="GO:0005634">
    <property type="term" value="C:nucleus"/>
    <property type="evidence" value="ECO:0007669"/>
    <property type="project" value="UniProtKB-SubCell"/>
</dbReference>
<sequence length="1016" mass="108115">MDMFSLQLESEWVGGSCGGGGSVSVVTTVWGVTSSTTQSTATPTPSTPNCTTMPAQPFNPHSKSFSSMVNYPTKPNGWWGSQSDSVQCKTDQKPFEDHCGSNGGYTNSPGPAMSGNTGMGGPGSMQGPGTMGGNVGGAGDALNTAAMVAAATATATATAVALRPERPEMQGQYNSQMTNMTAGYSGPGPGFPMQRPSTPNMNMNNPMNGMNNMMNNMINNMGGNMMNSVPMSNMQNMGPGMGKCMNMQQQQMMYQRGMGPGNGPGGGRAGPYPNPAMFMAQKRAAAQGQFSQPSMSQMAQMNPQMGMGGIRGGSGYPVQQPLPSQFPPGQGMRPNMRPGGPCGPGGPPFNQGQFYNQQYNNLQYNEMGPMGPMNGMNMNGMNNMSGMNSMSGNMGSGMTNMGSHMSMSMSTMSSGSMAPGGTTGMNSAMSSGMNNMNTGMNSAGMNTMNTNGMNSMNSGMNSVMNSGMTSGMNSAMSMTNQMNSSAGSNMTSGMNNMNSGMNNMSRSMSAAPGSANVGNVGGNYQHSPIPGNPTPPLTPYMSPPYGNQPDVKPDLSELKPLMLQKDDELRLTFPVRDGIVLQPFRLEHNLAVSNHVFHLKPTVYQTLMFRSDLELQLKCFHHEDRQMNTNWPASVQVSVNATPLSIDRGEQKTSHKPLYIKAVCQPGRNTIQITVTACCCSHLFVLQLVHRPSVRSVLQGLLRKRMLPAEHCVTKIKRNFNSVAASNGSLNNSEGDGVEQTAIKISLKCPITFKKITLPARGHDCKHIQCFDLESYLQMNCERGSWRCPVCNKTAYLEGLEVDQYIWGIITTLANSPVDEVTMDSSASWRASNSSGMPGTPGVKDEDSDACMKRWNKAMSPGSMTLPTMSNFDMGQSMSPYVPPDMNSINNGSMMNMMNMGNGSSSSGMSRSTSQFDLSSPDFTRGGGPLSQLSESVNKMDPLGAMEKSVKEQMVPQMGPPPPSTSATTSNSTLATPTLSSTTTTTPPPHSLCVPPPPPPPPPPPQHPRQPHHKQV</sequence>
<dbReference type="EMBL" id="JARAKH010000024">
    <property type="protein sequence ID" value="KAK8391086.1"/>
    <property type="molecule type" value="Genomic_DNA"/>
</dbReference>
<dbReference type="GO" id="GO:0008270">
    <property type="term" value="F:zinc ion binding"/>
    <property type="evidence" value="ECO:0007669"/>
    <property type="project" value="UniProtKB-KW"/>
</dbReference>
<dbReference type="Pfam" id="PF02891">
    <property type="entry name" value="zf-MIZ"/>
    <property type="match status" value="1"/>
</dbReference>